<dbReference type="Proteomes" id="UP000011173">
    <property type="component" value="Chromosome"/>
</dbReference>
<accession>L7WCX3</accession>
<dbReference type="HOGENOM" id="CLU_3219293_0_0_10"/>
<evidence type="ECO:0000313" key="2">
    <source>
        <dbReference type="Proteomes" id="UP000011173"/>
    </source>
</evidence>
<dbReference type="KEGG" id="ndo:DDD_2970"/>
<protein>
    <submittedName>
        <fullName evidence="1">Uncharacterized protein</fullName>
    </submittedName>
</protein>
<name>L7WCX3_NONDD</name>
<proteinExistence type="predicted"/>
<gene>
    <name evidence="1" type="ordered locus">DDD_2970</name>
</gene>
<reference evidence="1 2" key="1">
    <citation type="journal article" date="2013" name="Genome Biol. Evol.">
        <title>Genomic makeup of the marine flavobacterium Nonlabens (Donghaeana) dokdonensis DSW-6 and identification of a novel class of rhodopsins.</title>
        <authorList>
            <person name="Kwon S.K."/>
            <person name="Kim B.K."/>
            <person name="Song J.Y."/>
            <person name="Kwak M.J."/>
            <person name="Lee C.H."/>
            <person name="Yoon J.H."/>
            <person name="Oh T.K."/>
            <person name="Kim J.F."/>
        </authorList>
    </citation>
    <scope>NUCLEOTIDE SEQUENCE [LARGE SCALE GENOMIC DNA]</scope>
    <source>
        <strain evidence="2">DSM 17205 / KCTC 12402 / DSW-6</strain>
    </source>
</reference>
<sequence>MFIMEVLSIKSYYLAFNIFSFISIKLRKIIIHIPTAKKAYFNNP</sequence>
<dbReference type="AlphaFoldDB" id="L7WCX3"/>
<organism evidence="1 2">
    <name type="scientific">Nonlabens dokdonensis (strain DSM 17205 / KCTC 12402 / DSW-6)</name>
    <name type="common">Donghaeana dokdonensis</name>
    <dbReference type="NCBI Taxonomy" id="592029"/>
    <lineage>
        <taxon>Bacteria</taxon>
        <taxon>Pseudomonadati</taxon>
        <taxon>Bacteroidota</taxon>
        <taxon>Flavobacteriia</taxon>
        <taxon>Flavobacteriales</taxon>
        <taxon>Flavobacteriaceae</taxon>
        <taxon>Nonlabens</taxon>
    </lineage>
</organism>
<evidence type="ECO:0000313" key="1">
    <source>
        <dbReference type="EMBL" id="AGC78097.1"/>
    </source>
</evidence>
<dbReference type="PATRIC" id="fig|592029.3.peg.2944"/>
<dbReference type="EMBL" id="CP001397">
    <property type="protein sequence ID" value="AGC78097.1"/>
    <property type="molecule type" value="Genomic_DNA"/>
</dbReference>